<evidence type="ECO:0000313" key="1">
    <source>
        <dbReference type="EMBL" id="MBB3098970.1"/>
    </source>
</evidence>
<gene>
    <name evidence="1" type="ORF">FHR83_006676</name>
</gene>
<organism evidence="1 2">
    <name type="scientific">Actinoplanes campanulatus</name>
    <dbReference type="NCBI Taxonomy" id="113559"/>
    <lineage>
        <taxon>Bacteria</taxon>
        <taxon>Bacillati</taxon>
        <taxon>Actinomycetota</taxon>
        <taxon>Actinomycetes</taxon>
        <taxon>Micromonosporales</taxon>
        <taxon>Micromonosporaceae</taxon>
        <taxon>Actinoplanes</taxon>
    </lineage>
</organism>
<dbReference type="RefSeq" id="WP_183225058.1">
    <property type="nucleotide sequence ID" value="NZ_BMPW01000020.1"/>
</dbReference>
<keyword evidence="2" id="KW-1185">Reference proteome</keyword>
<dbReference type="EMBL" id="JACHXF010000017">
    <property type="protein sequence ID" value="MBB3098970.1"/>
    <property type="molecule type" value="Genomic_DNA"/>
</dbReference>
<evidence type="ECO:0000313" key="2">
    <source>
        <dbReference type="Proteomes" id="UP000590749"/>
    </source>
</evidence>
<comment type="caution">
    <text evidence="1">The sequence shown here is derived from an EMBL/GenBank/DDBJ whole genome shotgun (WGS) entry which is preliminary data.</text>
</comment>
<reference evidence="1 2" key="1">
    <citation type="submission" date="2020-08" db="EMBL/GenBank/DDBJ databases">
        <title>Genomic Encyclopedia of Type Strains, Phase III (KMG-III): the genomes of soil and plant-associated and newly described type strains.</title>
        <authorList>
            <person name="Whitman W."/>
        </authorList>
    </citation>
    <scope>NUCLEOTIDE SEQUENCE [LARGE SCALE GENOMIC DNA]</scope>
    <source>
        <strain evidence="1 2">CECT 3287</strain>
    </source>
</reference>
<proteinExistence type="predicted"/>
<dbReference type="Proteomes" id="UP000590749">
    <property type="component" value="Unassembled WGS sequence"/>
</dbReference>
<dbReference type="AlphaFoldDB" id="A0A7W5AMQ1"/>
<accession>A0A7W5AMQ1</accession>
<name>A0A7W5AMQ1_9ACTN</name>
<sequence length="79" mass="8951">MTDFPYVWTWRWRTWQLPSVTARVPWFGDGVDRAGMRCQVVTRGGMNSALVRFADGSEFVTSRGGLRRAPEIATTTHCS</sequence>
<protein>
    <submittedName>
        <fullName evidence="1">Uncharacterized protein</fullName>
    </submittedName>
</protein>